<dbReference type="PRINTS" id="PR00081">
    <property type="entry name" value="GDHRDH"/>
</dbReference>
<reference evidence="5" key="2">
    <citation type="submission" date="2025-09" db="UniProtKB">
        <authorList>
            <consortium name="Ensembl"/>
        </authorList>
    </citation>
    <scope>IDENTIFICATION</scope>
</reference>
<dbReference type="Gene3D" id="3.40.50.720">
    <property type="entry name" value="NAD(P)-binding Rossmann-like Domain"/>
    <property type="match status" value="1"/>
</dbReference>
<dbReference type="Ensembl" id="ENSPMGT00000017218.1">
    <property type="protein sequence ID" value="ENSPMGP00000016139.1"/>
    <property type="gene ID" value="ENSPMGG00000013250.1"/>
</dbReference>
<feature type="domain" description="Ketoreductase" evidence="4">
    <location>
        <begin position="44"/>
        <end position="242"/>
    </location>
</feature>
<keyword evidence="3" id="KW-0732">Signal</keyword>
<dbReference type="PANTHER" id="PTHR43157">
    <property type="entry name" value="PHOSPHATIDYLINOSITOL-GLYCAN BIOSYNTHESIS CLASS F PROTEIN-RELATED"/>
    <property type="match status" value="1"/>
</dbReference>
<sequence>MSAWWNFLRHPLWAACTLVLALVVRVQRTRRWDPRTCPVNLRGKTAIVTGANTGIGFQIALDLARRGARVILACRSLERGRAARDQIQVQTGNHQVLLRILDLASLHSIREFAQKIHEEEPELHLLVNNAGVSGMPKNMSEDGFDLTFAINHLGPFYLTNLLLDLLKCGAPSRIVILSSSSHSRGQVDFRHFRGEHLVHKSDSVYCHTKLHNILWSNELARRLQGTGVSVNSVHPGVVMTEVMRYHSFRLQLIFKTLGFFFFKTPEEGAVAPLFCAVSEEMEGVSGKYIDSDLNMTLPSTIARDSALGQDGYEYCLKLTSNL</sequence>
<evidence type="ECO:0000256" key="3">
    <source>
        <dbReference type="SAM" id="SignalP"/>
    </source>
</evidence>
<dbReference type="PANTHER" id="PTHR43157:SF30">
    <property type="entry name" value="RETINOL DEHYDROGENASE 11-LIKE"/>
    <property type="match status" value="1"/>
</dbReference>
<feature type="signal peptide" evidence="3">
    <location>
        <begin position="1"/>
        <end position="28"/>
    </location>
</feature>
<reference evidence="5" key="1">
    <citation type="submission" date="2025-08" db="UniProtKB">
        <authorList>
            <consortium name="Ensembl"/>
        </authorList>
    </citation>
    <scope>IDENTIFICATION</scope>
</reference>
<keyword evidence="2" id="KW-0560">Oxidoreductase</keyword>
<evidence type="ECO:0000259" key="4">
    <source>
        <dbReference type="SMART" id="SM00822"/>
    </source>
</evidence>
<protein>
    <recommendedName>
        <fullName evidence="4">Ketoreductase domain-containing protein</fullName>
    </recommendedName>
</protein>
<dbReference type="InterPro" id="IPR036291">
    <property type="entry name" value="NAD(P)-bd_dom_sf"/>
</dbReference>
<evidence type="ECO:0000256" key="1">
    <source>
        <dbReference type="ARBA" id="ARBA00006484"/>
    </source>
</evidence>
<dbReference type="InterPro" id="IPR057326">
    <property type="entry name" value="KR_dom"/>
</dbReference>
<evidence type="ECO:0000256" key="2">
    <source>
        <dbReference type="ARBA" id="ARBA00023002"/>
    </source>
</evidence>
<comment type="similarity">
    <text evidence="1">Belongs to the short-chain dehydrogenases/reductases (SDR) family.</text>
</comment>
<accession>A0A3B4AHP9</accession>
<dbReference type="OrthoDB" id="191139at2759"/>
<dbReference type="Pfam" id="PF00106">
    <property type="entry name" value="adh_short"/>
    <property type="match status" value="1"/>
</dbReference>
<dbReference type="STRING" id="409849.ENSPMGP00000016139"/>
<organism evidence="5 6">
    <name type="scientific">Periophthalmus magnuspinnatus</name>
    <dbReference type="NCBI Taxonomy" id="409849"/>
    <lineage>
        <taxon>Eukaryota</taxon>
        <taxon>Metazoa</taxon>
        <taxon>Chordata</taxon>
        <taxon>Craniata</taxon>
        <taxon>Vertebrata</taxon>
        <taxon>Euteleostomi</taxon>
        <taxon>Actinopterygii</taxon>
        <taxon>Neopterygii</taxon>
        <taxon>Teleostei</taxon>
        <taxon>Neoteleostei</taxon>
        <taxon>Acanthomorphata</taxon>
        <taxon>Gobiaria</taxon>
        <taxon>Gobiiformes</taxon>
        <taxon>Gobioidei</taxon>
        <taxon>Gobiidae</taxon>
        <taxon>Oxudercinae</taxon>
        <taxon>Periophthalmus</taxon>
    </lineage>
</organism>
<dbReference type="AlphaFoldDB" id="A0A3B4AHP9"/>
<dbReference type="Proteomes" id="UP000261520">
    <property type="component" value="Unplaced"/>
</dbReference>
<dbReference type="InterPro" id="IPR002347">
    <property type="entry name" value="SDR_fam"/>
</dbReference>
<dbReference type="GO" id="GO:0016491">
    <property type="term" value="F:oxidoreductase activity"/>
    <property type="evidence" value="ECO:0007669"/>
    <property type="project" value="UniProtKB-KW"/>
</dbReference>
<name>A0A3B4AHP9_9GOBI</name>
<dbReference type="RefSeq" id="XP_033822892.1">
    <property type="nucleotide sequence ID" value="XM_033967001.2"/>
</dbReference>
<dbReference type="GeneID" id="117371340"/>
<dbReference type="SUPFAM" id="SSF51735">
    <property type="entry name" value="NAD(P)-binding Rossmann-fold domains"/>
    <property type="match status" value="1"/>
</dbReference>
<evidence type="ECO:0000313" key="6">
    <source>
        <dbReference type="Proteomes" id="UP000261520"/>
    </source>
</evidence>
<dbReference type="SMART" id="SM00822">
    <property type="entry name" value="PKS_KR"/>
    <property type="match status" value="1"/>
</dbReference>
<evidence type="ECO:0000313" key="5">
    <source>
        <dbReference type="Ensembl" id="ENSPMGP00000016139.1"/>
    </source>
</evidence>
<feature type="chain" id="PRO_5017411023" description="Ketoreductase domain-containing protein" evidence="3">
    <location>
        <begin position="29"/>
        <end position="322"/>
    </location>
</feature>
<proteinExistence type="inferred from homology"/>
<keyword evidence="6" id="KW-1185">Reference proteome</keyword>